<dbReference type="GO" id="GO:0003723">
    <property type="term" value="F:RNA binding"/>
    <property type="evidence" value="ECO:0007669"/>
    <property type="project" value="InterPro"/>
</dbReference>
<dbReference type="Gene3D" id="1.25.40.10">
    <property type="entry name" value="Tetratricopeptide repeat domain"/>
    <property type="match status" value="7"/>
</dbReference>
<dbReference type="GO" id="GO:0009451">
    <property type="term" value="P:RNA modification"/>
    <property type="evidence" value="ECO:0007669"/>
    <property type="project" value="InterPro"/>
</dbReference>
<protein>
    <recommendedName>
        <fullName evidence="3">DYW domain-containing protein</fullName>
    </recommendedName>
</protein>
<dbReference type="AlphaFoldDB" id="A0A9D4Z9E7"/>
<evidence type="ECO:0000256" key="2">
    <source>
        <dbReference type="PROSITE-ProRule" id="PRU00708"/>
    </source>
</evidence>
<feature type="repeat" description="PPR" evidence="2">
    <location>
        <begin position="207"/>
        <end position="241"/>
    </location>
</feature>
<evidence type="ECO:0000259" key="3">
    <source>
        <dbReference type="Pfam" id="PF14432"/>
    </source>
</evidence>
<comment type="caution">
    <text evidence="4">The sequence shown here is derived from an EMBL/GenBank/DDBJ whole genome shotgun (WGS) entry which is preliminary data.</text>
</comment>
<dbReference type="GO" id="GO:0008270">
    <property type="term" value="F:zinc ion binding"/>
    <property type="evidence" value="ECO:0007669"/>
    <property type="project" value="InterPro"/>
</dbReference>
<keyword evidence="1" id="KW-0677">Repeat</keyword>
<dbReference type="NCBIfam" id="TIGR00756">
    <property type="entry name" value="PPR"/>
    <property type="match status" value="4"/>
</dbReference>
<evidence type="ECO:0000256" key="1">
    <source>
        <dbReference type="ARBA" id="ARBA00022737"/>
    </source>
</evidence>
<dbReference type="FunFam" id="1.25.40.10:FF:000073">
    <property type="entry name" value="Pentatricopeptide repeat-containing protein chloroplastic"/>
    <property type="match status" value="1"/>
</dbReference>
<dbReference type="InterPro" id="IPR011990">
    <property type="entry name" value="TPR-like_helical_dom_sf"/>
</dbReference>
<feature type="repeat" description="PPR" evidence="2">
    <location>
        <begin position="611"/>
        <end position="645"/>
    </location>
</feature>
<dbReference type="InterPro" id="IPR046960">
    <property type="entry name" value="PPR_At4g14850-like_plant"/>
</dbReference>
<dbReference type="EMBL" id="JABFUD020000019">
    <property type="protein sequence ID" value="KAI5065680.1"/>
    <property type="molecule type" value="Genomic_DNA"/>
</dbReference>
<dbReference type="PANTHER" id="PTHR47926:SF382">
    <property type="entry name" value="PENTACOTRIPEPTIDE-REPEAT REGION OF PRORP DOMAIN-CONTAINING PROTEIN"/>
    <property type="match status" value="1"/>
</dbReference>
<reference evidence="4" key="1">
    <citation type="submission" date="2021-01" db="EMBL/GenBank/DDBJ databases">
        <title>Adiantum capillus-veneris genome.</title>
        <authorList>
            <person name="Fang Y."/>
            <person name="Liao Q."/>
        </authorList>
    </citation>
    <scope>NUCLEOTIDE SEQUENCE</scope>
    <source>
        <strain evidence="4">H3</strain>
        <tissue evidence="4">Leaf</tissue>
    </source>
</reference>
<dbReference type="Pfam" id="PF14432">
    <property type="entry name" value="DYW_deaminase"/>
    <property type="match status" value="1"/>
</dbReference>
<dbReference type="Pfam" id="PF01535">
    <property type="entry name" value="PPR"/>
    <property type="match status" value="4"/>
</dbReference>
<evidence type="ECO:0000313" key="5">
    <source>
        <dbReference type="Proteomes" id="UP000886520"/>
    </source>
</evidence>
<feature type="repeat" description="PPR" evidence="2">
    <location>
        <begin position="712"/>
        <end position="746"/>
    </location>
</feature>
<dbReference type="Pfam" id="PF13041">
    <property type="entry name" value="PPR_2"/>
    <property type="match status" value="4"/>
</dbReference>
<feature type="domain" description="DYW" evidence="3">
    <location>
        <begin position="921"/>
        <end position="1010"/>
    </location>
</feature>
<gene>
    <name evidence="4" type="ORF">GOP47_0020375</name>
</gene>
<organism evidence="4 5">
    <name type="scientific">Adiantum capillus-veneris</name>
    <name type="common">Maidenhair fern</name>
    <dbReference type="NCBI Taxonomy" id="13818"/>
    <lineage>
        <taxon>Eukaryota</taxon>
        <taxon>Viridiplantae</taxon>
        <taxon>Streptophyta</taxon>
        <taxon>Embryophyta</taxon>
        <taxon>Tracheophyta</taxon>
        <taxon>Polypodiopsida</taxon>
        <taxon>Polypodiidae</taxon>
        <taxon>Polypodiales</taxon>
        <taxon>Pteridineae</taxon>
        <taxon>Pteridaceae</taxon>
        <taxon>Vittarioideae</taxon>
        <taxon>Adiantum</taxon>
    </lineage>
</organism>
<evidence type="ECO:0000313" key="4">
    <source>
        <dbReference type="EMBL" id="KAI5065680.1"/>
    </source>
</evidence>
<dbReference type="FunFam" id="1.25.40.10:FF:000158">
    <property type="entry name" value="pentatricopeptide repeat-containing protein At2g33680"/>
    <property type="match status" value="1"/>
</dbReference>
<feature type="repeat" description="PPR" evidence="2">
    <location>
        <begin position="747"/>
        <end position="781"/>
    </location>
</feature>
<accession>A0A9D4Z9E7</accession>
<dbReference type="GO" id="GO:0048731">
    <property type="term" value="P:system development"/>
    <property type="evidence" value="ECO:0007669"/>
    <property type="project" value="UniProtKB-ARBA"/>
</dbReference>
<keyword evidence="5" id="KW-1185">Reference proteome</keyword>
<dbReference type="Proteomes" id="UP000886520">
    <property type="component" value="Chromosome 19"/>
</dbReference>
<feature type="repeat" description="PPR" evidence="2">
    <location>
        <begin position="510"/>
        <end position="544"/>
    </location>
</feature>
<dbReference type="InterPro" id="IPR032867">
    <property type="entry name" value="DYW_dom"/>
</dbReference>
<dbReference type="OrthoDB" id="185373at2759"/>
<sequence>MALDTSLILLNDLEKLCRDGQLNSVLNAVNIMDERGLYVSTHILSCLLQLGMDKADSRAARKLYHLLIRLGYDSDCHLASQLIHMHLLCESLPEALQVFGKLSTTDAFLWNSVILAHARLGYNQQTLNLYHRMQECGVSADKHILAVAVKACSGLASLDQGRLIHCYIVERGLGSNDFIVSTLIDMYSNSSGIEDAQRVFNCAPIQNVVAWNTLIKGYIKHGLVSSVVKLYCQMQQQGVELDRITFISILKTCTGASDLDQGRSIHRQAVEKGFELDSLIVARLIGMYGSTGHLLEACMVFEEAPKQDLRIWNAMIAIYAQHGQNAETLTLLKGLQQAGLEANFSTSLSLLKGNNRVISLDQVRSVHGMVVELGFDKESPVMNTFITMYAKCESLHDACRVFNSVLSPDLVTWNAIIGAHAMHEQGMNALQLFHYLQTQGWDLNWATLCASLNACSSVGAIGEGNLIHSFIIESSLECDIMVMNNLIDMYIKCGNLIDAFEVFDSLTDRDVVTWTTLISGCCQHYQYEKGLQLFQEMQEEGVLPNHVTLVSILKACHCLSALDQGKLLHECIVGRGLDSEVSIINALIDMYAKCGALLDGRKVFDKSCIKDVVTWTTMIDACVQHESGPEAVFLFKKMQQEGIEPDRAAFLCAFKACSSVAALTQGKAIHRQSFERGFSLDNAIVNSLIDMYMNCGSLIDAQQVFEEAPFRDIVTWTSMIAGCARHNNYQLAQEYFQNMGQVGIKPNSVTFLSLLSACAHVGLREEGLSHFKSMLSLGISPMLEHFTCIAEVLAHSRDLDAAEDVFETCPFRMDIAGWLSLLPHCKNSPSMAKRCFDYLAGMDCKKAAGFVLMANIYVAAGLTESASLVENLRHHANAWKKPGKAYIELGNQVHEFTCGGKRIPEIDAKLQELATEMKQEGHTPLVDLVLQNTPNEEKERVLCGHCEKQAIAFGLLNTAPGATIRVSKNLRMCADCHSASLTICKIERREIIVVDELCVHVFKDGACSCKFEYD</sequence>
<proteinExistence type="predicted"/>
<dbReference type="PROSITE" id="PS51375">
    <property type="entry name" value="PPR"/>
    <property type="match status" value="7"/>
</dbReference>
<feature type="repeat" description="PPR" evidence="2">
    <location>
        <begin position="308"/>
        <end position="342"/>
    </location>
</feature>
<dbReference type="InterPro" id="IPR002885">
    <property type="entry name" value="PPR_rpt"/>
</dbReference>
<dbReference type="FunFam" id="1.25.40.10:FF:000344">
    <property type="entry name" value="Pentatricopeptide repeat-containing protein"/>
    <property type="match status" value="1"/>
</dbReference>
<name>A0A9D4Z9E7_ADICA</name>
<feature type="repeat" description="PPR" evidence="2">
    <location>
        <begin position="106"/>
        <end position="140"/>
    </location>
</feature>
<dbReference type="FunFam" id="1.25.40.10:FF:000031">
    <property type="entry name" value="Pentatricopeptide repeat-containing protein mitochondrial"/>
    <property type="match status" value="1"/>
</dbReference>
<dbReference type="PANTHER" id="PTHR47926">
    <property type="entry name" value="PENTATRICOPEPTIDE REPEAT-CONTAINING PROTEIN"/>
    <property type="match status" value="1"/>
</dbReference>